<feature type="transmembrane region" description="Helical" evidence="7">
    <location>
        <begin position="357"/>
        <end position="377"/>
    </location>
</feature>
<dbReference type="GO" id="GO:0005886">
    <property type="term" value="C:plasma membrane"/>
    <property type="evidence" value="ECO:0007669"/>
    <property type="project" value="UniProtKB-SubCell"/>
</dbReference>
<feature type="transmembrane region" description="Helical" evidence="7">
    <location>
        <begin position="132"/>
        <end position="154"/>
    </location>
</feature>
<dbReference type="PANTHER" id="PTHR43124">
    <property type="entry name" value="PURINE EFFLUX PUMP PBUE"/>
    <property type="match status" value="1"/>
</dbReference>
<sequence length="417" mass="41187">MALALCALALGAFAIGTTEFVVMGLLPQVAGGLDVSVSTAGNLISAYALGVVVGAPLLTALATRLGRKQALLAFLGLFVLGNLATVLVPGYGAVFASRVVAGLPHGAYLGAASLVAAQLVDPTRQATAVARVLMGLTVANIVGVPAGTFLGQVFGWRAAFLVVAVLGLAAAAGVAAFVPVMAKPEGIGLRREVVALGRKQVVLGLTTAVFGFAGVFAVYSYISPMLTELAGMGDGAVPVVLALFGVGMTAGSLIVGPLADRALRPTIYGSLAALAVVLVMFRFAIEAPWSAVIMAVVLGAVGFGVTAPLQVLIMRKAGDAPTLAAASNHSAFNLANAGGAWLGGVGISAGLGYASPALIGAVLAVVGLGIALAAGAIDRDRTEDSGQAAEPAASGGAEHTDTVGAAEPVEAVAERVC</sequence>
<evidence type="ECO:0000256" key="2">
    <source>
        <dbReference type="ARBA" id="ARBA00022475"/>
    </source>
</evidence>
<feature type="transmembrane region" description="Helical" evidence="7">
    <location>
        <begin position="160"/>
        <end position="180"/>
    </location>
</feature>
<proteinExistence type="predicted"/>
<protein>
    <submittedName>
        <fullName evidence="9">DHA1 family inner membrane transport protein</fullName>
    </submittedName>
</protein>
<dbReference type="InterPro" id="IPR036259">
    <property type="entry name" value="MFS_trans_sf"/>
</dbReference>
<feature type="transmembrane region" description="Helical" evidence="7">
    <location>
        <begin position="235"/>
        <end position="255"/>
    </location>
</feature>
<feature type="transmembrane region" description="Helical" evidence="7">
    <location>
        <begin position="70"/>
        <end position="93"/>
    </location>
</feature>
<dbReference type="PANTHER" id="PTHR43124:SF3">
    <property type="entry name" value="CHLORAMPHENICOL EFFLUX PUMP RV0191"/>
    <property type="match status" value="1"/>
</dbReference>
<dbReference type="Proteomes" id="UP000317303">
    <property type="component" value="Unassembled WGS sequence"/>
</dbReference>
<evidence type="ECO:0000256" key="6">
    <source>
        <dbReference type="SAM" id="MobiDB-lite"/>
    </source>
</evidence>
<evidence type="ECO:0000259" key="8">
    <source>
        <dbReference type="PROSITE" id="PS50850"/>
    </source>
</evidence>
<evidence type="ECO:0000256" key="5">
    <source>
        <dbReference type="ARBA" id="ARBA00023136"/>
    </source>
</evidence>
<accession>A0A660C953</accession>
<evidence type="ECO:0000256" key="4">
    <source>
        <dbReference type="ARBA" id="ARBA00022989"/>
    </source>
</evidence>
<dbReference type="InterPro" id="IPR020846">
    <property type="entry name" value="MFS_dom"/>
</dbReference>
<feature type="transmembrane region" description="Helical" evidence="7">
    <location>
        <begin position="42"/>
        <end position="63"/>
    </location>
</feature>
<dbReference type="EMBL" id="VLJV01000001">
    <property type="protein sequence ID" value="TWH18864.1"/>
    <property type="molecule type" value="Genomic_DNA"/>
</dbReference>
<evidence type="ECO:0000313" key="9">
    <source>
        <dbReference type="EMBL" id="TWH18864.1"/>
    </source>
</evidence>
<dbReference type="InterPro" id="IPR011701">
    <property type="entry name" value="MFS"/>
</dbReference>
<keyword evidence="3 7" id="KW-0812">Transmembrane</keyword>
<feature type="domain" description="Major facilitator superfamily (MFS) profile" evidence="8">
    <location>
        <begin position="4"/>
        <end position="379"/>
    </location>
</feature>
<name>A0A660C953_9PSEU</name>
<evidence type="ECO:0000256" key="7">
    <source>
        <dbReference type="SAM" id="Phobius"/>
    </source>
</evidence>
<comment type="subcellular location">
    <subcellularLocation>
        <location evidence="1">Cell membrane</location>
        <topology evidence="1">Multi-pass membrane protein</topology>
    </subcellularLocation>
</comment>
<gene>
    <name evidence="9" type="ORF">JD82_00685</name>
</gene>
<evidence type="ECO:0000313" key="10">
    <source>
        <dbReference type="Proteomes" id="UP000317303"/>
    </source>
</evidence>
<comment type="caution">
    <text evidence="9">The sequence shown here is derived from an EMBL/GenBank/DDBJ whole genome shotgun (WGS) entry which is preliminary data.</text>
</comment>
<keyword evidence="4 7" id="KW-1133">Transmembrane helix</keyword>
<reference evidence="9 10" key="1">
    <citation type="submission" date="2019-07" db="EMBL/GenBank/DDBJ databases">
        <title>R&amp;d 2014.</title>
        <authorList>
            <person name="Klenk H.-P."/>
        </authorList>
    </citation>
    <scope>NUCLEOTIDE SEQUENCE [LARGE SCALE GENOMIC DNA]</scope>
    <source>
        <strain evidence="9 10">DSM 43194</strain>
    </source>
</reference>
<dbReference type="Gene3D" id="1.20.1250.20">
    <property type="entry name" value="MFS general substrate transporter like domains"/>
    <property type="match status" value="2"/>
</dbReference>
<dbReference type="PRINTS" id="PR01035">
    <property type="entry name" value="TCRTETA"/>
</dbReference>
<evidence type="ECO:0000256" key="1">
    <source>
        <dbReference type="ARBA" id="ARBA00004651"/>
    </source>
</evidence>
<dbReference type="InterPro" id="IPR050189">
    <property type="entry name" value="MFS_Efflux_Transporters"/>
</dbReference>
<feature type="transmembrane region" description="Helical" evidence="7">
    <location>
        <begin position="291"/>
        <end position="313"/>
    </location>
</feature>
<evidence type="ECO:0000256" key="3">
    <source>
        <dbReference type="ARBA" id="ARBA00022692"/>
    </source>
</evidence>
<dbReference type="PROSITE" id="PS50850">
    <property type="entry name" value="MFS"/>
    <property type="match status" value="1"/>
</dbReference>
<dbReference type="GO" id="GO:0022857">
    <property type="term" value="F:transmembrane transporter activity"/>
    <property type="evidence" value="ECO:0007669"/>
    <property type="project" value="InterPro"/>
</dbReference>
<feature type="transmembrane region" description="Helical" evidence="7">
    <location>
        <begin position="201"/>
        <end position="223"/>
    </location>
</feature>
<feature type="transmembrane region" description="Helical" evidence="7">
    <location>
        <begin position="99"/>
        <end position="120"/>
    </location>
</feature>
<dbReference type="AlphaFoldDB" id="A0A660C953"/>
<keyword evidence="2" id="KW-1003">Cell membrane</keyword>
<dbReference type="CDD" id="cd17324">
    <property type="entry name" value="MFS_NepI_like"/>
    <property type="match status" value="1"/>
</dbReference>
<keyword evidence="10" id="KW-1185">Reference proteome</keyword>
<feature type="transmembrane region" description="Helical" evidence="7">
    <location>
        <begin position="334"/>
        <end position="351"/>
    </location>
</feature>
<feature type="region of interest" description="Disordered" evidence="6">
    <location>
        <begin position="382"/>
        <end position="405"/>
    </location>
</feature>
<keyword evidence="5 7" id="KW-0472">Membrane</keyword>
<organism evidence="9 10">
    <name type="scientific">Prauserella rugosa</name>
    <dbReference type="NCBI Taxonomy" id="43354"/>
    <lineage>
        <taxon>Bacteria</taxon>
        <taxon>Bacillati</taxon>
        <taxon>Actinomycetota</taxon>
        <taxon>Actinomycetes</taxon>
        <taxon>Pseudonocardiales</taxon>
        <taxon>Pseudonocardiaceae</taxon>
        <taxon>Prauserella</taxon>
    </lineage>
</organism>
<feature type="transmembrane region" description="Helical" evidence="7">
    <location>
        <begin position="267"/>
        <end position="285"/>
    </location>
</feature>
<dbReference type="RefSeq" id="WP_030531863.1">
    <property type="nucleotide sequence ID" value="NZ_JOIJ01000006.1"/>
</dbReference>
<dbReference type="OrthoDB" id="9814237at2"/>
<dbReference type="SUPFAM" id="SSF103473">
    <property type="entry name" value="MFS general substrate transporter"/>
    <property type="match status" value="1"/>
</dbReference>
<dbReference type="Pfam" id="PF07690">
    <property type="entry name" value="MFS_1"/>
    <property type="match status" value="1"/>
</dbReference>
<dbReference type="InterPro" id="IPR001958">
    <property type="entry name" value="Tet-R_TetA/multi-R_MdtG-like"/>
</dbReference>